<dbReference type="Gene3D" id="3.30.420.10">
    <property type="entry name" value="Ribonuclease H-like superfamily/Ribonuclease H"/>
    <property type="match status" value="1"/>
</dbReference>
<dbReference type="InterPro" id="IPR029060">
    <property type="entry name" value="PIN-like_dom_sf"/>
</dbReference>
<keyword evidence="8" id="KW-0540">Nuclease</keyword>
<evidence type="ECO:0000256" key="10">
    <source>
        <dbReference type="ARBA" id="ARBA00022801"/>
    </source>
</evidence>
<evidence type="ECO:0000256" key="5">
    <source>
        <dbReference type="ARBA" id="ARBA00022679"/>
    </source>
</evidence>
<dbReference type="SUPFAM" id="SSF56672">
    <property type="entry name" value="DNA/RNA polymerases"/>
    <property type="match status" value="1"/>
</dbReference>
<dbReference type="CDD" id="cd09859">
    <property type="entry name" value="PIN_53EXO"/>
    <property type="match status" value="1"/>
</dbReference>
<dbReference type="Pfam" id="PF01367">
    <property type="entry name" value="5_3_exonuc"/>
    <property type="match status" value="1"/>
</dbReference>
<keyword evidence="9 17" id="KW-0227">DNA damage</keyword>
<comment type="catalytic activity">
    <reaction evidence="15 17">
        <text>DNA(n) + a 2'-deoxyribonucleoside 5'-triphosphate = DNA(n+1) + diphosphate</text>
        <dbReference type="Rhea" id="RHEA:22508"/>
        <dbReference type="Rhea" id="RHEA-COMP:17339"/>
        <dbReference type="Rhea" id="RHEA-COMP:17340"/>
        <dbReference type="ChEBI" id="CHEBI:33019"/>
        <dbReference type="ChEBI" id="CHEBI:61560"/>
        <dbReference type="ChEBI" id="CHEBI:173112"/>
        <dbReference type="EC" id="2.7.7.7"/>
    </reaction>
</comment>
<keyword evidence="12 17" id="KW-0239">DNA-directed DNA polymerase</keyword>
<dbReference type="InterPro" id="IPR002421">
    <property type="entry name" value="5-3_exonuclease"/>
</dbReference>
<dbReference type="InterPro" id="IPR002562">
    <property type="entry name" value="3'-5'_exonuclease_dom"/>
</dbReference>
<dbReference type="InterPro" id="IPR001098">
    <property type="entry name" value="DNA-dir_DNA_pol_A_palm_dom"/>
</dbReference>
<dbReference type="PANTHER" id="PTHR10133:SF27">
    <property type="entry name" value="DNA POLYMERASE NU"/>
    <property type="match status" value="1"/>
</dbReference>
<evidence type="ECO:0000256" key="13">
    <source>
        <dbReference type="ARBA" id="ARBA00023125"/>
    </source>
</evidence>
<keyword evidence="5 17" id="KW-0808">Transferase</keyword>
<evidence type="ECO:0000256" key="6">
    <source>
        <dbReference type="ARBA" id="ARBA00022695"/>
    </source>
</evidence>
<accession>A0ABZ0Y059</accession>
<dbReference type="SMART" id="SM00474">
    <property type="entry name" value="35EXOc"/>
    <property type="match status" value="1"/>
</dbReference>
<dbReference type="InterPro" id="IPR018320">
    <property type="entry name" value="DNA_polymerase_1"/>
</dbReference>
<dbReference type="InterPro" id="IPR020046">
    <property type="entry name" value="5-3_exonucl_a-hlix_arch_N"/>
</dbReference>
<evidence type="ECO:0000256" key="16">
    <source>
        <dbReference type="NCBIfam" id="TIGR00593"/>
    </source>
</evidence>
<dbReference type="GeneID" id="43166185"/>
<evidence type="ECO:0000259" key="18">
    <source>
        <dbReference type="SMART" id="SM00474"/>
    </source>
</evidence>
<evidence type="ECO:0000256" key="3">
    <source>
        <dbReference type="ARBA" id="ARBA00012417"/>
    </source>
</evidence>
<dbReference type="PROSITE" id="PS00447">
    <property type="entry name" value="DNA_POLYMERASE_A"/>
    <property type="match status" value="1"/>
</dbReference>
<dbReference type="InterPro" id="IPR020045">
    <property type="entry name" value="DNA_polI_H3TH"/>
</dbReference>
<evidence type="ECO:0000313" key="22">
    <source>
        <dbReference type="Proteomes" id="UP001326110"/>
    </source>
</evidence>
<dbReference type="InterPro" id="IPR019760">
    <property type="entry name" value="DNA-dir_DNA_pol_A_CS"/>
</dbReference>
<dbReference type="RefSeq" id="WP_019924664.1">
    <property type="nucleotide sequence ID" value="NZ_CP140152.1"/>
</dbReference>
<dbReference type="NCBIfam" id="TIGR00593">
    <property type="entry name" value="pola"/>
    <property type="match status" value="1"/>
</dbReference>
<dbReference type="InterPro" id="IPR036397">
    <property type="entry name" value="RNaseH_sf"/>
</dbReference>
<evidence type="ECO:0000259" key="20">
    <source>
        <dbReference type="SMART" id="SM00482"/>
    </source>
</evidence>
<evidence type="ECO:0000256" key="11">
    <source>
        <dbReference type="ARBA" id="ARBA00022839"/>
    </source>
</evidence>
<evidence type="ECO:0000256" key="8">
    <source>
        <dbReference type="ARBA" id="ARBA00022722"/>
    </source>
</evidence>
<organism evidence="21 22">
    <name type="scientific">Duganella zoogloeoides</name>
    <dbReference type="NCBI Taxonomy" id="75659"/>
    <lineage>
        <taxon>Bacteria</taxon>
        <taxon>Pseudomonadati</taxon>
        <taxon>Pseudomonadota</taxon>
        <taxon>Betaproteobacteria</taxon>
        <taxon>Burkholderiales</taxon>
        <taxon>Oxalobacteraceae</taxon>
        <taxon>Telluria group</taxon>
        <taxon>Duganella</taxon>
    </lineage>
</organism>
<comment type="similarity">
    <text evidence="1 17">Belongs to the DNA polymerase type-A family.</text>
</comment>
<evidence type="ECO:0000256" key="9">
    <source>
        <dbReference type="ARBA" id="ARBA00022763"/>
    </source>
</evidence>
<dbReference type="NCBIfam" id="NF004397">
    <property type="entry name" value="PRK05755.1"/>
    <property type="match status" value="1"/>
</dbReference>
<dbReference type="CDD" id="cd09898">
    <property type="entry name" value="H3TH_53EXO"/>
    <property type="match status" value="1"/>
</dbReference>
<dbReference type="SUPFAM" id="SSF88723">
    <property type="entry name" value="PIN domain-like"/>
    <property type="match status" value="1"/>
</dbReference>
<dbReference type="Pfam" id="PF02739">
    <property type="entry name" value="5_3_exonuc_N"/>
    <property type="match status" value="1"/>
</dbReference>
<dbReference type="EMBL" id="CP140152">
    <property type="protein sequence ID" value="WQH05241.1"/>
    <property type="molecule type" value="Genomic_DNA"/>
</dbReference>
<comment type="function">
    <text evidence="17">In addition to polymerase activity, this DNA polymerase exhibits 3'-5' and 5'-3' exonuclease activity.</text>
</comment>
<evidence type="ECO:0000256" key="15">
    <source>
        <dbReference type="ARBA" id="ARBA00049244"/>
    </source>
</evidence>
<dbReference type="Pfam" id="PF01612">
    <property type="entry name" value="DNA_pol_A_exo1"/>
    <property type="match status" value="1"/>
</dbReference>
<dbReference type="CDD" id="cd06139">
    <property type="entry name" value="DNA_polA_I_Ecoli_like_exo"/>
    <property type="match status" value="1"/>
</dbReference>
<dbReference type="InterPro" id="IPR008918">
    <property type="entry name" value="HhH2"/>
</dbReference>
<dbReference type="SUPFAM" id="SSF47807">
    <property type="entry name" value="5' to 3' exonuclease, C-terminal subdomain"/>
    <property type="match status" value="1"/>
</dbReference>
<dbReference type="SUPFAM" id="SSF53098">
    <property type="entry name" value="Ribonuclease H-like"/>
    <property type="match status" value="1"/>
</dbReference>
<evidence type="ECO:0000256" key="2">
    <source>
        <dbReference type="ARBA" id="ARBA00011541"/>
    </source>
</evidence>
<dbReference type="Gene3D" id="1.10.150.20">
    <property type="entry name" value="5' to 3' exonuclease, C-terminal subdomain"/>
    <property type="match status" value="2"/>
</dbReference>
<feature type="domain" description="5'-3' exonuclease" evidence="19">
    <location>
        <begin position="1"/>
        <end position="257"/>
    </location>
</feature>
<dbReference type="EC" id="2.7.7.7" evidence="3 16"/>
<dbReference type="CDD" id="cd08637">
    <property type="entry name" value="DNA_pol_A_pol_I_C"/>
    <property type="match status" value="1"/>
</dbReference>
<feature type="domain" description="DNA-directed DNA polymerase family A palm" evidence="20">
    <location>
        <begin position="679"/>
        <end position="885"/>
    </location>
</feature>
<evidence type="ECO:0000256" key="14">
    <source>
        <dbReference type="ARBA" id="ARBA00023204"/>
    </source>
</evidence>
<dbReference type="SMART" id="SM00475">
    <property type="entry name" value="53EXOc"/>
    <property type="match status" value="1"/>
</dbReference>
<keyword evidence="10 17" id="KW-0378">Hydrolase</keyword>
<keyword evidence="11 17" id="KW-0269">Exonuclease</keyword>
<evidence type="ECO:0000256" key="7">
    <source>
        <dbReference type="ARBA" id="ARBA00022705"/>
    </source>
</evidence>
<dbReference type="InterPro" id="IPR036279">
    <property type="entry name" value="5-3_exonuclease_C_sf"/>
</dbReference>
<keyword evidence="6 17" id="KW-0548">Nucleotidyltransferase</keyword>
<dbReference type="InterPro" id="IPR002298">
    <property type="entry name" value="DNA_polymerase_A"/>
</dbReference>
<dbReference type="PRINTS" id="PR00868">
    <property type="entry name" value="DNAPOLI"/>
</dbReference>
<evidence type="ECO:0000256" key="12">
    <source>
        <dbReference type="ARBA" id="ARBA00022932"/>
    </source>
</evidence>
<evidence type="ECO:0000313" key="21">
    <source>
        <dbReference type="EMBL" id="WQH05241.1"/>
    </source>
</evidence>
<evidence type="ECO:0000256" key="17">
    <source>
        <dbReference type="RuleBase" id="RU004460"/>
    </source>
</evidence>
<evidence type="ECO:0000259" key="19">
    <source>
        <dbReference type="SMART" id="SM00475"/>
    </source>
</evidence>
<dbReference type="InterPro" id="IPR043502">
    <property type="entry name" value="DNA/RNA_pol_sf"/>
</dbReference>
<sequence>MQNTLLLVDGSSYLYRAFHALPDLRSPDGYPTGAMHGMVNMLRRLRADYPAAYIACVFDAKGKTFRDDMYPEYKATRAPMPDDLRLQIEPIHEAVKAMGWPILMVDGVEADDVIGTLCVDAVKAGMKVVVSTGDKDLAQLVNPNVMLINTMNNEKMDEAGVLAKFGVPPNRIIDYLTLIGDTVDNVPGVSKCGPKTALKWLTAYDSLDGVMSNADKITGAVGENLRTALAWLPRSRELITVKTDCDLADHMMSISESLVARPEDGPTLVTFFTTYGFKTLMRELSAVTPTAAATAAAAKAVPAGGAVSATQDMFGEPPKVNVNYEMVLTDAQLDKWLALIDAAVLTAVDTETTSLEPMTAQLVGISLSTEPGMACYIPVAHAYAGVPEQLSREHVLAKLKPWLEDDSKLKVGQNLKYDSHIFANHGVQLRGIHHDTLLQSYVFESHRTHGMDDLALRHLDHTTIPFVDVCGKGVNMITFDKVELQRATDYAAEDADITLRLHGVMAAQVENDDKLNYIYRQIELPTAVVLQKIERNGVHIDAALLDIQSAELGARIVELEAQAHELAGQPFNLGSPKQIGEIFFQKLQLPVVKKTPSGAPSTDEEVLQKLAEDYPLPKVLLEYRSLSKLKSTYTDKLPKMINQDTGRVHTNYAQAVAVTGRLASNDPNLQNIPVRTREGRRIREAFIAPPGSHLVSADYSQIELRIMAHISGDEAMLRAFADGEDIHRATAAEIFGVPPAEVTSEQRRYAKVINFGLIYGMSAFGLTANLNIERAAAQNYIDRYFARFSGVKQYMDDTRLQAKARGYVETVFGRRLWLPEINSPNGPRRQGAERAAINAPMQGTAADLIKLAMVAVQNWLEADKLQTRMIMQVHDELVLEVPDAELELVKQKLPELMAGVAQLKVPLLAEVGVGKNWEEAH</sequence>
<dbReference type="Proteomes" id="UP001326110">
    <property type="component" value="Chromosome"/>
</dbReference>
<keyword evidence="7 17" id="KW-0235">DNA replication</keyword>
<reference evidence="21 22" key="1">
    <citation type="submission" date="2023-11" db="EMBL/GenBank/DDBJ databases">
        <title>MicrobeMod: A computational toolkit for identifying prokaryotic methylation and restriction-modification with nanopore sequencing.</title>
        <authorList>
            <person name="Crits-Christoph A."/>
            <person name="Kang S.C."/>
            <person name="Lee H."/>
            <person name="Ostrov N."/>
        </authorList>
    </citation>
    <scope>NUCLEOTIDE SEQUENCE [LARGE SCALE GENOMIC DNA]</scope>
    <source>
        <strain evidence="21 22">ATCC 25935</strain>
    </source>
</reference>
<dbReference type="InterPro" id="IPR012337">
    <property type="entry name" value="RNaseH-like_sf"/>
</dbReference>
<keyword evidence="13 17" id="KW-0238">DNA-binding</keyword>
<dbReference type="SMART" id="SM00482">
    <property type="entry name" value="POLAc"/>
    <property type="match status" value="1"/>
</dbReference>
<dbReference type="Pfam" id="PF00476">
    <property type="entry name" value="DNA_pol_A"/>
    <property type="match status" value="1"/>
</dbReference>
<comment type="subunit">
    <text evidence="2">Single-chain monomer with multiple functions.</text>
</comment>
<keyword evidence="14 17" id="KW-0234">DNA repair</keyword>
<gene>
    <name evidence="17 21" type="primary">polA</name>
    <name evidence="21" type="ORF">SR858_02605</name>
</gene>
<dbReference type="PANTHER" id="PTHR10133">
    <property type="entry name" value="DNA POLYMERASE I"/>
    <property type="match status" value="1"/>
</dbReference>
<dbReference type="Gene3D" id="1.20.1060.10">
    <property type="entry name" value="Taq DNA Polymerase, Chain T, domain 4"/>
    <property type="match status" value="1"/>
</dbReference>
<dbReference type="GO" id="GO:0003887">
    <property type="term" value="F:DNA-directed DNA polymerase activity"/>
    <property type="evidence" value="ECO:0007669"/>
    <property type="project" value="UniProtKB-EC"/>
</dbReference>
<feature type="domain" description="3'-5' exonuclease" evidence="18">
    <location>
        <begin position="324"/>
        <end position="510"/>
    </location>
</feature>
<name>A0ABZ0Y059_9BURK</name>
<dbReference type="Gene3D" id="3.40.50.1010">
    <property type="entry name" value="5'-nuclease"/>
    <property type="match status" value="1"/>
</dbReference>
<dbReference type="SMART" id="SM00279">
    <property type="entry name" value="HhH2"/>
    <property type="match status" value="1"/>
</dbReference>
<dbReference type="Gene3D" id="3.30.70.370">
    <property type="match status" value="1"/>
</dbReference>
<evidence type="ECO:0000256" key="4">
    <source>
        <dbReference type="ARBA" id="ARBA00020311"/>
    </source>
</evidence>
<protein>
    <recommendedName>
        <fullName evidence="4 16">DNA polymerase I</fullName>
        <ecNumber evidence="3 16">2.7.7.7</ecNumber>
    </recommendedName>
</protein>
<proteinExistence type="inferred from homology"/>
<keyword evidence="22" id="KW-1185">Reference proteome</keyword>
<evidence type="ECO:0000256" key="1">
    <source>
        <dbReference type="ARBA" id="ARBA00007705"/>
    </source>
</evidence>